<organism evidence="1 2">
    <name type="scientific">Dermacentor silvarum</name>
    <name type="common">Tick</name>
    <dbReference type="NCBI Taxonomy" id="543639"/>
    <lineage>
        <taxon>Eukaryota</taxon>
        <taxon>Metazoa</taxon>
        <taxon>Ecdysozoa</taxon>
        <taxon>Arthropoda</taxon>
        <taxon>Chelicerata</taxon>
        <taxon>Arachnida</taxon>
        <taxon>Acari</taxon>
        <taxon>Parasitiformes</taxon>
        <taxon>Ixodida</taxon>
        <taxon>Ixodoidea</taxon>
        <taxon>Ixodidae</taxon>
        <taxon>Rhipicephalinae</taxon>
        <taxon>Dermacentor</taxon>
    </lineage>
</organism>
<name>A0ACB8DJ36_DERSI</name>
<evidence type="ECO:0000313" key="2">
    <source>
        <dbReference type="Proteomes" id="UP000821865"/>
    </source>
</evidence>
<comment type="caution">
    <text evidence="1">The sequence shown here is derived from an EMBL/GenBank/DDBJ whole genome shotgun (WGS) entry which is preliminary data.</text>
</comment>
<accession>A0ACB8DJ36</accession>
<gene>
    <name evidence="1" type="ORF">HPB49_014992</name>
</gene>
<keyword evidence="2" id="KW-1185">Reference proteome</keyword>
<evidence type="ECO:0000313" key="1">
    <source>
        <dbReference type="EMBL" id="KAH7970745.1"/>
    </source>
</evidence>
<sequence>MAAPPVMHSRRRYIPFEDVIILEEVISLNPFDDAAMCVKVAEKLSDLTQVARNVRSVKEMLDLLLAQFLRQDTTNRRKSGTEEEYKAVDRLLQQVADLAPAPGPGRDPGLVDAPGAAPSPGPGTGRDPGSAPDPVPGVAEVPEPSHHPDLSPPPHAAGGNRPSFGPIWCVLKPGANTGAAPAPRNDPPPEQARDAEVIRLRKENDDLKNTINRLVNEMADIKKLVSMRRVTDAAVRASETPIPAPVDGTATSSKRRAVVNQTCESGVLSAEVNEIKQTLTALADSLKQVAPSVTFLTDSVRQIQVALGDPKGASELSQIASTPLKREWLHPPPSFNRY</sequence>
<dbReference type="Proteomes" id="UP000821865">
    <property type="component" value="Chromosome 11"/>
</dbReference>
<reference evidence="1" key="1">
    <citation type="submission" date="2020-05" db="EMBL/GenBank/DDBJ databases">
        <title>Large-scale comparative analyses of tick genomes elucidate their genetic diversity and vector capacities.</title>
        <authorList>
            <person name="Jia N."/>
            <person name="Wang J."/>
            <person name="Shi W."/>
            <person name="Du L."/>
            <person name="Sun Y."/>
            <person name="Zhan W."/>
            <person name="Jiang J."/>
            <person name="Wang Q."/>
            <person name="Zhang B."/>
            <person name="Ji P."/>
            <person name="Sakyi L.B."/>
            <person name="Cui X."/>
            <person name="Yuan T."/>
            <person name="Jiang B."/>
            <person name="Yang W."/>
            <person name="Lam T.T.-Y."/>
            <person name="Chang Q."/>
            <person name="Ding S."/>
            <person name="Wang X."/>
            <person name="Zhu J."/>
            <person name="Ruan X."/>
            <person name="Zhao L."/>
            <person name="Wei J."/>
            <person name="Que T."/>
            <person name="Du C."/>
            <person name="Cheng J."/>
            <person name="Dai P."/>
            <person name="Han X."/>
            <person name="Huang E."/>
            <person name="Gao Y."/>
            <person name="Liu J."/>
            <person name="Shao H."/>
            <person name="Ye R."/>
            <person name="Li L."/>
            <person name="Wei W."/>
            <person name="Wang X."/>
            <person name="Wang C."/>
            <person name="Yang T."/>
            <person name="Huo Q."/>
            <person name="Li W."/>
            <person name="Guo W."/>
            <person name="Chen H."/>
            <person name="Zhou L."/>
            <person name="Ni X."/>
            <person name="Tian J."/>
            <person name="Zhou Y."/>
            <person name="Sheng Y."/>
            <person name="Liu T."/>
            <person name="Pan Y."/>
            <person name="Xia L."/>
            <person name="Li J."/>
            <person name="Zhao F."/>
            <person name="Cao W."/>
        </authorList>
    </citation>
    <scope>NUCLEOTIDE SEQUENCE</scope>
    <source>
        <strain evidence="1">Dsil-2018</strain>
    </source>
</reference>
<dbReference type="EMBL" id="CM023480">
    <property type="protein sequence ID" value="KAH7970745.1"/>
    <property type="molecule type" value="Genomic_DNA"/>
</dbReference>
<protein>
    <submittedName>
        <fullName evidence="1">Uncharacterized protein</fullName>
    </submittedName>
</protein>
<proteinExistence type="predicted"/>